<evidence type="ECO:0000256" key="1">
    <source>
        <dbReference type="ARBA" id="ARBA00004365"/>
    </source>
</evidence>
<accession>A0A1H5Z936</accession>
<dbReference type="EMBL" id="FNUZ01000003">
    <property type="protein sequence ID" value="SEG32851.1"/>
    <property type="molecule type" value="Genomic_DNA"/>
</dbReference>
<dbReference type="PANTHER" id="PTHR30033">
    <property type="entry name" value="FLAGELLAR HOOK-ASSOCIATED PROTEIN 1"/>
    <property type="match status" value="1"/>
</dbReference>
<evidence type="ECO:0000313" key="9">
    <source>
        <dbReference type="EMBL" id="SEG32851.1"/>
    </source>
</evidence>
<dbReference type="Pfam" id="PF06429">
    <property type="entry name" value="Flg_bbr_C"/>
    <property type="match status" value="1"/>
</dbReference>
<name>A0A1H5Z936_9RHOB</name>
<evidence type="ECO:0000256" key="4">
    <source>
        <dbReference type="ARBA" id="ARBA00016244"/>
    </source>
</evidence>
<keyword evidence="6" id="KW-0975">Bacterial flagellum</keyword>
<keyword evidence="5" id="KW-0964">Secreted</keyword>
<evidence type="ECO:0000256" key="2">
    <source>
        <dbReference type="ARBA" id="ARBA00004613"/>
    </source>
</evidence>
<organism evidence="9 10">
    <name type="scientific">Thalassococcus halodurans</name>
    <dbReference type="NCBI Taxonomy" id="373675"/>
    <lineage>
        <taxon>Bacteria</taxon>
        <taxon>Pseudomonadati</taxon>
        <taxon>Pseudomonadota</taxon>
        <taxon>Alphaproteobacteria</taxon>
        <taxon>Rhodobacterales</taxon>
        <taxon>Roseobacteraceae</taxon>
        <taxon>Thalassococcus</taxon>
    </lineage>
</organism>
<protein>
    <recommendedName>
        <fullName evidence="4">Flagellar hook-associated protein 1</fullName>
    </recommendedName>
</protein>
<dbReference type="InterPro" id="IPR053927">
    <property type="entry name" value="FlgK_helical"/>
</dbReference>
<evidence type="ECO:0000256" key="5">
    <source>
        <dbReference type="ARBA" id="ARBA00022525"/>
    </source>
</evidence>
<dbReference type="OrthoDB" id="7181295at2"/>
<keyword evidence="9" id="KW-0282">Flagellum</keyword>
<dbReference type="GO" id="GO:0044780">
    <property type="term" value="P:bacterial-type flagellum assembly"/>
    <property type="evidence" value="ECO:0007669"/>
    <property type="project" value="InterPro"/>
</dbReference>
<evidence type="ECO:0000256" key="6">
    <source>
        <dbReference type="ARBA" id="ARBA00023143"/>
    </source>
</evidence>
<feature type="domain" description="Flagellar hook-associated protein FlgK helical" evidence="8">
    <location>
        <begin position="76"/>
        <end position="298"/>
    </location>
</feature>
<dbReference type="Proteomes" id="UP000236752">
    <property type="component" value="Unassembled WGS sequence"/>
</dbReference>
<dbReference type="PANTHER" id="PTHR30033:SF2">
    <property type="entry name" value="FLAGELLAR HOOK PROTEIN"/>
    <property type="match status" value="1"/>
</dbReference>
<evidence type="ECO:0000259" key="7">
    <source>
        <dbReference type="Pfam" id="PF06429"/>
    </source>
</evidence>
<sequence>MTISSAMSNALGGMTYNVRTAEVIASNVANASNDAYSKREFDNGLVKRITNPVLLSDRRLSDAEVGLASGGLKGAQKIEQVFGTIEDAGSISSSLAAFDSALVLAASDPSSTLRLEAVVDAANDLTAAFNAKEAELQDIRRQSDSTIASQVEHLNAKLEEVANLNHSISVAKHGDVEVSGLMDQRQKALDEIAELVPIRTVARDRGELTVYTEGGAILVGDQVAVVGFDKTPTIAAHMTQANGLLGGLTLNGRPVSLTDKGPFAGGAIAAQFLLRDETVPEYQQSLDAAAQELALRFESGGPDGTIAASAPGLFTDMGNVTAPPSTGLAGRLQLNSAVTAEDAWRIRDGIYAPANGEVGDPTVLNSMLSSLNGTSGPQSVSGSLSDMVMDLENRAVSARVRFETQQSAATDRNTSLREIELSEGVDTDQELQNLMLVERAYAANAQVLQTLDDLITRLLEM</sequence>
<dbReference type="GO" id="GO:0005198">
    <property type="term" value="F:structural molecule activity"/>
    <property type="evidence" value="ECO:0007669"/>
    <property type="project" value="InterPro"/>
</dbReference>
<dbReference type="NCBIfam" id="TIGR02492">
    <property type="entry name" value="flgK_ends"/>
    <property type="match status" value="1"/>
</dbReference>
<keyword evidence="9" id="KW-0969">Cilium</keyword>
<gene>
    <name evidence="9" type="ORF">SAMN04488045_2488</name>
</gene>
<keyword evidence="9" id="KW-0966">Cell projection</keyword>
<dbReference type="SUPFAM" id="SSF64518">
    <property type="entry name" value="Phase 1 flagellin"/>
    <property type="match status" value="1"/>
</dbReference>
<dbReference type="AlphaFoldDB" id="A0A1H5Z936"/>
<dbReference type="Pfam" id="PF22638">
    <property type="entry name" value="FlgK_D1"/>
    <property type="match status" value="1"/>
</dbReference>
<dbReference type="GO" id="GO:0005576">
    <property type="term" value="C:extracellular region"/>
    <property type="evidence" value="ECO:0007669"/>
    <property type="project" value="UniProtKB-SubCell"/>
</dbReference>
<reference evidence="9 10" key="1">
    <citation type="submission" date="2016-10" db="EMBL/GenBank/DDBJ databases">
        <authorList>
            <person name="de Groot N.N."/>
        </authorList>
    </citation>
    <scope>NUCLEOTIDE SEQUENCE [LARGE SCALE GENOMIC DNA]</scope>
    <source>
        <strain evidence="9 10">DSM 26915</strain>
    </source>
</reference>
<proteinExistence type="inferred from homology"/>
<evidence type="ECO:0000259" key="8">
    <source>
        <dbReference type="Pfam" id="PF22638"/>
    </source>
</evidence>
<evidence type="ECO:0000313" key="10">
    <source>
        <dbReference type="Proteomes" id="UP000236752"/>
    </source>
</evidence>
<comment type="similarity">
    <text evidence="3">Belongs to the flagella basal body rod proteins family.</text>
</comment>
<dbReference type="GO" id="GO:0009424">
    <property type="term" value="C:bacterial-type flagellum hook"/>
    <property type="evidence" value="ECO:0007669"/>
    <property type="project" value="InterPro"/>
</dbReference>
<dbReference type="InterPro" id="IPR010930">
    <property type="entry name" value="Flg_bb/hook_C_dom"/>
</dbReference>
<evidence type="ECO:0000256" key="3">
    <source>
        <dbReference type="ARBA" id="ARBA00009677"/>
    </source>
</evidence>
<keyword evidence="10" id="KW-1185">Reference proteome</keyword>
<feature type="domain" description="Flagellar basal-body/hook protein C-terminal" evidence="7">
    <location>
        <begin position="424"/>
        <end position="460"/>
    </location>
</feature>
<comment type="subcellular location">
    <subcellularLocation>
        <location evidence="1">Bacterial flagellum</location>
    </subcellularLocation>
    <subcellularLocation>
        <location evidence="2">Secreted</location>
    </subcellularLocation>
</comment>
<dbReference type="RefSeq" id="WP_103910786.1">
    <property type="nucleotide sequence ID" value="NZ_FNUZ01000003.1"/>
</dbReference>
<dbReference type="InterPro" id="IPR002371">
    <property type="entry name" value="FlgK"/>
</dbReference>